<dbReference type="CDD" id="cd11446">
    <property type="entry name" value="bHLH_AtILR3_like"/>
    <property type="match status" value="1"/>
</dbReference>
<organism evidence="7 8">
    <name type="scientific">Vicia faba</name>
    <name type="common">Broad bean</name>
    <name type="synonym">Faba vulgaris</name>
    <dbReference type="NCBI Taxonomy" id="3906"/>
    <lineage>
        <taxon>Eukaryota</taxon>
        <taxon>Viridiplantae</taxon>
        <taxon>Streptophyta</taxon>
        <taxon>Embryophyta</taxon>
        <taxon>Tracheophyta</taxon>
        <taxon>Spermatophyta</taxon>
        <taxon>Magnoliopsida</taxon>
        <taxon>eudicotyledons</taxon>
        <taxon>Gunneridae</taxon>
        <taxon>Pentapetalae</taxon>
        <taxon>rosids</taxon>
        <taxon>fabids</taxon>
        <taxon>Fabales</taxon>
        <taxon>Fabaceae</taxon>
        <taxon>Papilionoideae</taxon>
        <taxon>50 kb inversion clade</taxon>
        <taxon>NPAAA clade</taxon>
        <taxon>Hologalegina</taxon>
        <taxon>IRL clade</taxon>
        <taxon>Fabeae</taxon>
        <taxon>Vicia</taxon>
    </lineage>
</organism>
<protein>
    <recommendedName>
        <fullName evidence="6">BHLH domain-containing protein</fullName>
    </recommendedName>
</protein>
<dbReference type="GO" id="GO:0005634">
    <property type="term" value="C:nucleus"/>
    <property type="evidence" value="ECO:0007669"/>
    <property type="project" value="UniProtKB-SubCell"/>
</dbReference>
<dbReference type="InterPro" id="IPR036638">
    <property type="entry name" value="HLH_DNA-bd_sf"/>
</dbReference>
<dbReference type="GO" id="GO:0046983">
    <property type="term" value="F:protein dimerization activity"/>
    <property type="evidence" value="ECO:0007669"/>
    <property type="project" value="InterPro"/>
</dbReference>
<keyword evidence="3" id="KW-0804">Transcription</keyword>
<dbReference type="GO" id="GO:0006879">
    <property type="term" value="P:intracellular iron ion homeostasis"/>
    <property type="evidence" value="ECO:0007669"/>
    <property type="project" value="InterPro"/>
</dbReference>
<keyword evidence="5" id="KW-0175">Coiled coil</keyword>
<gene>
    <name evidence="7" type="ORF">VFH_I055920</name>
</gene>
<dbReference type="PANTHER" id="PTHR46133">
    <property type="entry name" value="BHLH TRANSCRIPTION FACTOR"/>
    <property type="match status" value="1"/>
</dbReference>
<dbReference type="Pfam" id="PF00010">
    <property type="entry name" value="HLH"/>
    <property type="match status" value="1"/>
</dbReference>
<evidence type="ECO:0000256" key="4">
    <source>
        <dbReference type="ARBA" id="ARBA00023242"/>
    </source>
</evidence>
<evidence type="ECO:0000313" key="8">
    <source>
        <dbReference type="Proteomes" id="UP001157006"/>
    </source>
</evidence>
<evidence type="ECO:0000256" key="5">
    <source>
        <dbReference type="SAM" id="Coils"/>
    </source>
</evidence>
<feature type="domain" description="BHLH" evidence="6">
    <location>
        <begin position="120"/>
        <end position="171"/>
    </location>
</feature>
<dbReference type="GO" id="GO:0003700">
    <property type="term" value="F:DNA-binding transcription factor activity"/>
    <property type="evidence" value="ECO:0007669"/>
    <property type="project" value="InterPro"/>
</dbReference>
<proteinExistence type="predicted"/>
<evidence type="ECO:0000256" key="2">
    <source>
        <dbReference type="ARBA" id="ARBA00023015"/>
    </source>
</evidence>
<name>A0AAV0Z4M8_VICFA</name>
<dbReference type="SMART" id="SM00353">
    <property type="entry name" value="HLH"/>
    <property type="match status" value="1"/>
</dbReference>
<keyword evidence="2" id="KW-0805">Transcription regulation</keyword>
<feature type="coiled-coil region" evidence="5">
    <location>
        <begin position="161"/>
        <end position="223"/>
    </location>
</feature>
<dbReference type="PROSITE" id="PS50888">
    <property type="entry name" value="BHLH"/>
    <property type="match status" value="1"/>
</dbReference>
<evidence type="ECO:0000259" key="6">
    <source>
        <dbReference type="PROSITE" id="PS50888"/>
    </source>
</evidence>
<comment type="subcellular location">
    <subcellularLocation>
        <location evidence="1">Nucleus</location>
    </subcellularLocation>
</comment>
<dbReference type="Proteomes" id="UP001157006">
    <property type="component" value="Chromosome 1S"/>
</dbReference>
<dbReference type="PANTHER" id="PTHR46133:SF28">
    <property type="entry name" value="BHLH TRANSCRIPTION FACTOR"/>
    <property type="match status" value="1"/>
</dbReference>
<evidence type="ECO:0000313" key="7">
    <source>
        <dbReference type="EMBL" id="CAI8592732.1"/>
    </source>
</evidence>
<evidence type="ECO:0000256" key="3">
    <source>
        <dbReference type="ARBA" id="ARBA00023163"/>
    </source>
</evidence>
<accession>A0AAV0Z4M8</accession>
<reference evidence="7 8" key="1">
    <citation type="submission" date="2023-01" db="EMBL/GenBank/DDBJ databases">
        <authorList>
            <person name="Kreplak J."/>
        </authorList>
    </citation>
    <scope>NUCLEOTIDE SEQUENCE [LARGE SCALE GENOMIC DNA]</scope>
</reference>
<keyword evidence="8" id="KW-1185">Reference proteome</keyword>
<dbReference type="AlphaFoldDB" id="A0AAV0Z4M8"/>
<dbReference type="InterPro" id="IPR044818">
    <property type="entry name" value="ILR3-like"/>
</dbReference>
<dbReference type="SUPFAM" id="SSF47459">
    <property type="entry name" value="HLH, helix-loop-helix DNA-binding domain"/>
    <property type="match status" value="1"/>
</dbReference>
<dbReference type="EMBL" id="OX451735">
    <property type="protein sequence ID" value="CAI8592732.1"/>
    <property type="molecule type" value="Genomic_DNA"/>
</dbReference>
<dbReference type="Gene3D" id="4.10.280.10">
    <property type="entry name" value="Helix-loop-helix DNA-binding domain"/>
    <property type="match status" value="1"/>
</dbReference>
<dbReference type="InterPro" id="IPR011598">
    <property type="entry name" value="bHLH_dom"/>
</dbReference>
<sequence>MYMDSTGGGSSCWLYDYGYDISLSAADFMASSDHHSSAVDFMASSDHHSSAAAFNWMPHSQTHILNPPSSNISLEMEYSLDSTVFENGPSKPSKRLQMEYSLDSTILENVSSKRLRTESYASGSKAGREKVRRDKLNDKFLELSSVLEPDTLPKTDKVTLLNDAVRVVTQLRNEAQRLKERNDELREKVKELKAEKNELRDEKNKLKLDKEKLEQQVKLTSVQSSFLSNAMASKAQTAGHKLMPFIGYPGISMWQFMSPATIDTSQDHLLRPPVA</sequence>
<keyword evidence="4" id="KW-0539">Nucleus</keyword>
<evidence type="ECO:0000256" key="1">
    <source>
        <dbReference type="ARBA" id="ARBA00004123"/>
    </source>
</evidence>